<evidence type="ECO:0000313" key="3">
    <source>
        <dbReference type="Proteomes" id="UP001596302"/>
    </source>
</evidence>
<organism evidence="2 3">
    <name type="scientific">Pseudonocardia hispaniensis</name>
    <dbReference type="NCBI Taxonomy" id="904933"/>
    <lineage>
        <taxon>Bacteria</taxon>
        <taxon>Bacillati</taxon>
        <taxon>Actinomycetota</taxon>
        <taxon>Actinomycetes</taxon>
        <taxon>Pseudonocardiales</taxon>
        <taxon>Pseudonocardiaceae</taxon>
        <taxon>Pseudonocardia</taxon>
    </lineage>
</organism>
<feature type="compositionally biased region" description="Basic and acidic residues" evidence="1">
    <location>
        <begin position="134"/>
        <end position="150"/>
    </location>
</feature>
<gene>
    <name evidence="2" type="ORF">ACFQE5_02950</name>
</gene>
<comment type="caution">
    <text evidence="2">The sequence shown here is derived from an EMBL/GenBank/DDBJ whole genome shotgun (WGS) entry which is preliminary data.</text>
</comment>
<dbReference type="Proteomes" id="UP001596302">
    <property type="component" value="Unassembled WGS sequence"/>
</dbReference>
<reference evidence="3" key="1">
    <citation type="journal article" date="2019" name="Int. J. Syst. Evol. Microbiol.">
        <title>The Global Catalogue of Microorganisms (GCM) 10K type strain sequencing project: providing services to taxonomists for standard genome sequencing and annotation.</title>
        <authorList>
            <consortium name="The Broad Institute Genomics Platform"/>
            <consortium name="The Broad Institute Genome Sequencing Center for Infectious Disease"/>
            <person name="Wu L."/>
            <person name="Ma J."/>
        </authorList>
    </citation>
    <scope>NUCLEOTIDE SEQUENCE [LARGE SCALE GENOMIC DNA]</scope>
    <source>
        <strain evidence="3">CCM 8391</strain>
    </source>
</reference>
<dbReference type="InterPro" id="IPR001387">
    <property type="entry name" value="Cro/C1-type_HTH"/>
</dbReference>
<accession>A0ABW1IXH4</accession>
<name>A0ABW1IXH4_9PSEU</name>
<keyword evidence="3" id="KW-1185">Reference proteome</keyword>
<proteinExistence type="predicted"/>
<dbReference type="Gene3D" id="1.10.260.40">
    <property type="entry name" value="lambda repressor-like DNA-binding domains"/>
    <property type="match status" value="1"/>
</dbReference>
<sequence>MDVDNKWVGSGQLAANRDRQRELYGAPLGERVRRVTGVLGITQSRLARTLGLSPAMLSQLVSGRRVKIGDPAVLARLMLIDKRCPAADPGPGPEAVEQLLTEIRDARLHWTGGPQPSVAPTGPAPSHSSADPARAAERRPRCQPPEPRRTAADALRAVAGPSRLVAAAARLDPMFPELAAVFRQAAAGRP</sequence>
<protein>
    <recommendedName>
        <fullName evidence="4">Helix-turn-helix protein</fullName>
    </recommendedName>
</protein>
<dbReference type="EMBL" id="JBHSQW010000007">
    <property type="protein sequence ID" value="MFC5993166.1"/>
    <property type="molecule type" value="Genomic_DNA"/>
</dbReference>
<evidence type="ECO:0000313" key="2">
    <source>
        <dbReference type="EMBL" id="MFC5993166.1"/>
    </source>
</evidence>
<evidence type="ECO:0000256" key="1">
    <source>
        <dbReference type="SAM" id="MobiDB-lite"/>
    </source>
</evidence>
<feature type="region of interest" description="Disordered" evidence="1">
    <location>
        <begin position="109"/>
        <end position="150"/>
    </location>
</feature>
<dbReference type="CDD" id="cd00093">
    <property type="entry name" value="HTH_XRE"/>
    <property type="match status" value="1"/>
</dbReference>
<dbReference type="InterPro" id="IPR010982">
    <property type="entry name" value="Lambda_DNA-bd_dom_sf"/>
</dbReference>
<dbReference type="RefSeq" id="WP_379582459.1">
    <property type="nucleotide sequence ID" value="NZ_JBHSQW010000007.1"/>
</dbReference>
<dbReference type="SUPFAM" id="SSF47413">
    <property type="entry name" value="lambda repressor-like DNA-binding domains"/>
    <property type="match status" value="1"/>
</dbReference>
<evidence type="ECO:0008006" key="4">
    <source>
        <dbReference type="Google" id="ProtNLM"/>
    </source>
</evidence>